<reference evidence="4 5" key="1">
    <citation type="submission" date="2021-09" db="EMBL/GenBank/DDBJ databases">
        <title>Genomic insights and catalytic innovation underlie evolution of tropane alkaloids biosynthesis.</title>
        <authorList>
            <person name="Wang Y.-J."/>
            <person name="Tian T."/>
            <person name="Huang J.-P."/>
            <person name="Huang S.-X."/>
        </authorList>
    </citation>
    <scope>NUCLEOTIDE SEQUENCE [LARGE SCALE GENOMIC DNA]</scope>
    <source>
        <strain evidence="4">KIB-2018</strain>
        <tissue evidence="4">Leaf</tissue>
    </source>
</reference>
<accession>A0AAV8SXE9</accession>
<dbReference type="SUPFAM" id="SSF54928">
    <property type="entry name" value="RNA-binding domain, RBD"/>
    <property type="match status" value="1"/>
</dbReference>
<dbReference type="PANTHER" id="PTHR37200">
    <property type="entry name" value="RNA-BINDING (RRM/RBD/RNP MOTIFS) FAMILY PROTEIN"/>
    <property type="match status" value="1"/>
</dbReference>
<protein>
    <recommendedName>
        <fullName evidence="3">RRM domain-containing protein</fullName>
    </recommendedName>
</protein>
<name>A0AAV8SXE9_9ROSI</name>
<dbReference type="InterPro" id="IPR035979">
    <property type="entry name" value="RBD_domain_sf"/>
</dbReference>
<evidence type="ECO:0000259" key="3">
    <source>
        <dbReference type="PROSITE" id="PS50102"/>
    </source>
</evidence>
<dbReference type="CDD" id="cd00590">
    <property type="entry name" value="RRM_SF"/>
    <property type="match status" value="1"/>
</dbReference>
<evidence type="ECO:0000313" key="5">
    <source>
        <dbReference type="Proteomes" id="UP001159364"/>
    </source>
</evidence>
<dbReference type="PROSITE" id="PS50102">
    <property type="entry name" value="RRM"/>
    <property type="match status" value="1"/>
</dbReference>
<dbReference type="PANTHER" id="PTHR37200:SF1">
    <property type="entry name" value="RNA-BINDING (RRM_RBD_RNP MOTIFS) FAMILY PROTEIN"/>
    <property type="match status" value="1"/>
</dbReference>
<evidence type="ECO:0000256" key="1">
    <source>
        <dbReference type="PROSITE-ProRule" id="PRU00176"/>
    </source>
</evidence>
<dbReference type="InterPro" id="IPR012677">
    <property type="entry name" value="Nucleotide-bd_a/b_plait_sf"/>
</dbReference>
<dbReference type="Gene3D" id="3.30.70.330">
    <property type="match status" value="1"/>
</dbReference>
<keyword evidence="5" id="KW-1185">Reference proteome</keyword>
<comment type="caution">
    <text evidence="4">The sequence shown here is derived from an EMBL/GenBank/DDBJ whole genome shotgun (WGS) entry which is preliminary data.</text>
</comment>
<dbReference type="Proteomes" id="UP001159364">
    <property type="component" value="Linkage Group LG07"/>
</dbReference>
<organism evidence="4 5">
    <name type="scientific">Erythroxylum novogranatense</name>
    <dbReference type="NCBI Taxonomy" id="1862640"/>
    <lineage>
        <taxon>Eukaryota</taxon>
        <taxon>Viridiplantae</taxon>
        <taxon>Streptophyta</taxon>
        <taxon>Embryophyta</taxon>
        <taxon>Tracheophyta</taxon>
        <taxon>Spermatophyta</taxon>
        <taxon>Magnoliopsida</taxon>
        <taxon>eudicotyledons</taxon>
        <taxon>Gunneridae</taxon>
        <taxon>Pentapetalae</taxon>
        <taxon>rosids</taxon>
        <taxon>fabids</taxon>
        <taxon>Malpighiales</taxon>
        <taxon>Erythroxylaceae</taxon>
        <taxon>Erythroxylum</taxon>
    </lineage>
</organism>
<evidence type="ECO:0000313" key="4">
    <source>
        <dbReference type="EMBL" id="KAJ8758983.1"/>
    </source>
</evidence>
<feature type="domain" description="RRM" evidence="3">
    <location>
        <begin position="204"/>
        <end position="291"/>
    </location>
</feature>
<proteinExistence type="predicted"/>
<evidence type="ECO:0000256" key="2">
    <source>
        <dbReference type="SAM" id="MobiDB-lite"/>
    </source>
</evidence>
<dbReference type="InterPro" id="IPR000504">
    <property type="entry name" value="RRM_dom"/>
</dbReference>
<feature type="region of interest" description="Disordered" evidence="2">
    <location>
        <begin position="387"/>
        <end position="418"/>
    </location>
</feature>
<dbReference type="EMBL" id="JAIWQS010000007">
    <property type="protein sequence ID" value="KAJ8758983.1"/>
    <property type="molecule type" value="Genomic_DNA"/>
</dbReference>
<dbReference type="AlphaFoldDB" id="A0AAV8SXE9"/>
<gene>
    <name evidence="4" type="ORF">K2173_003221</name>
</gene>
<keyword evidence="1" id="KW-0694">RNA-binding</keyword>
<dbReference type="GO" id="GO:0003723">
    <property type="term" value="F:RNA binding"/>
    <property type="evidence" value="ECO:0007669"/>
    <property type="project" value="UniProtKB-UniRule"/>
</dbReference>
<sequence length="448" mass="49922">MSGNSVSLLTISPSSFVFSPCLAADRHHVTGHYLRLVSKDPSSVLSLHFKNAPFLPSPPVIPHAPFDFLHVSIKRWDLWCLYAQTRRSRGGGAVMEISDFDEDEFEDFGSDEEVHDGGDAEDEVEEIFMPVEKMRKWFANKPRGFGEGKVYDTSVEDKLLEEIERSRRAQAANLNNLKNNPPKAVTSKIEVAKNKVPEVVPGGVRVHVVNLPKKKNIHRDLELAFKGVRGVVNIHPSVAGNKKTKDPICKGFAFVDFKCEADAARFVQLFSGQSIKFGRIEKEIRCKMAKSQASIFSRGESGGTIDSTRFVMHPTLEADLKADSDRDDPLFEGTAIEELEEPDDELITSEIEEVSLDMESFSFSVEECSDDDRVDSTVKPVTIPSSLKKHHKNGIDKERMNASGKKGKGSKLHVPSSAKRLRVKEKTLLTEVFIKYASQTASTSIEEK</sequence>